<evidence type="ECO:0000256" key="2">
    <source>
        <dbReference type="ARBA" id="ARBA00022475"/>
    </source>
</evidence>
<keyword evidence="4 6" id="KW-1133">Transmembrane helix</keyword>
<dbReference type="PANTHER" id="PTHR30619">
    <property type="entry name" value="DNA INTERNALIZATION/COMPETENCE PROTEIN COMEC/REC2"/>
    <property type="match status" value="1"/>
</dbReference>
<dbReference type="EMBL" id="UPPP01000061">
    <property type="protein sequence ID" value="VBB06109.1"/>
    <property type="molecule type" value="Genomic_DNA"/>
</dbReference>
<keyword evidence="5 6" id="KW-0472">Membrane</keyword>
<feature type="transmembrane region" description="Helical" evidence="6">
    <location>
        <begin position="469"/>
        <end position="490"/>
    </location>
</feature>
<organism evidence="8 9">
    <name type="scientific">Lucifera butyrica</name>
    <dbReference type="NCBI Taxonomy" id="1351585"/>
    <lineage>
        <taxon>Bacteria</taxon>
        <taxon>Bacillati</taxon>
        <taxon>Bacillota</taxon>
        <taxon>Negativicutes</taxon>
        <taxon>Veillonellales</taxon>
        <taxon>Veillonellaceae</taxon>
        <taxon>Lucifera</taxon>
    </lineage>
</organism>
<dbReference type="GO" id="GO:0005886">
    <property type="term" value="C:plasma membrane"/>
    <property type="evidence" value="ECO:0007669"/>
    <property type="project" value="UniProtKB-SubCell"/>
</dbReference>
<evidence type="ECO:0000256" key="6">
    <source>
        <dbReference type="SAM" id="Phobius"/>
    </source>
</evidence>
<dbReference type="Proteomes" id="UP000277811">
    <property type="component" value="Unassembled WGS sequence"/>
</dbReference>
<dbReference type="CDD" id="cd07731">
    <property type="entry name" value="ComA-like_MBL-fold"/>
    <property type="match status" value="1"/>
</dbReference>
<comment type="subcellular location">
    <subcellularLocation>
        <location evidence="1">Cell membrane</location>
        <topology evidence="1">Multi-pass membrane protein</topology>
    </subcellularLocation>
</comment>
<dbReference type="Pfam" id="PF00753">
    <property type="entry name" value="Lactamase_B"/>
    <property type="match status" value="1"/>
</dbReference>
<feature type="transmembrane region" description="Helical" evidence="6">
    <location>
        <begin position="251"/>
        <end position="272"/>
    </location>
</feature>
<dbReference type="RefSeq" id="WP_122627066.1">
    <property type="nucleotide sequence ID" value="NZ_UPPP01000061.1"/>
</dbReference>
<dbReference type="Pfam" id="PF13567">
    <property type="entry name" value="DUF4131"/>
    <property type="match status" value="1"/>
</dbReference>
<evidence type="ECO:0000256" key="3">
    <source>
        <dbReference type="ARBA" id="ARBA00022692"/>
    </source>
</evidence>
<dbReference type="SUPFAM" id="SSF56281">
    <property type="entry name" value="Metallo-hydrolase/oxidoreductase"/>
    <property type="match status" value="1"/>
</dbReference>
<feature type="transmembrane region" description="Helical" evidence="6">
    <location>
        <begin position="511"/>
        <end position="528"/>
    </location>
</feature>
<sequence>MSNPLLVVTAAFIAGAGLGHFYYGPLSVIYMIDGLYLVFGIAYFFRCPWHRVLYLLAVLFFLAGMTRYLTAGIIPESDISHFAGQGVTIAGTVADVPQITNLPDGTRRLKFKLTAETVGSYHGNPMVSGGILVYVAQKNNDSMVAYGQKVLVTGMVVLPHGYNNPGMIDMVKLYQRQGITARMATSAKLVKIITVTGQSSWRDHLAVWHERIKKEMLQAMPPKDAAMLNGILFGGYEGIDRQVVRDFATTGIIHILSVSGSHIALVAGFIYGLGKRFKWHNRLIAAVASAAILFYAIFSGMTPPVVRSAFMGLVLLLATVLGREKDAATALAFSALAMVARQPGLIDDISFQLSFGSTAGLIFLYPPIAGKLPKLPGGITDILSATLAAQAAVLPFLAWYFNSFSLSSFIANILVVPPIELMVLLGLLGILAGLLFSMAGHLALICCSLLIGLVVQINSFLAMLPASKIYIPAPGILAVLVYYFLLAWLFGYLPKYFLSPARVWTRWPARVSGVVLFLAISFLFYSFYPQPVVVHFIDVGQGDATLITTPHGRAVLVDTGGSAGSDNDFDVGERVTLPYLKHYGINSLDYLVLTHGHQDHAGGAAFIVKSLPVKNIVLAREDYSPAVQAIMRLKGSSAVIPAYRGERILLDGVLIQVLHAASSTGQVQRNEVSSVVRVSYGKYSFLLTGDLEKQGEAAMLTNGVPPTTVLKVGHHGAKTSTSEEFLQALKPQYAVISVGYNNHFGHPHAETIQKLLKHTIKIYRTDRQGAVVFSTDGETLAVKTFTN</sequence>
<keyword evidence="2" id="KW-1003">Cell membrane</keyword>
<dbReference type="Pfam" id="PF03772">
    <property type="entry name" value="Competence"/>
    <property type="match status" value="1"/>
</dbReference>
<dbReference type="Gene3D" id="3.60.15.10">
    <property type="entry name" value="Ribonuclease Z/Hydroxyacylglutathione hydrolase-like"/>
    <property type="match status" value="1"/>
</dbReference>
<dbReference type="InterPro" id="IPR052159">
    <property type="entry name" value="Competence_DNA_uptake"/>
</dbReference>
<evidence type="ECO:0000259" key="7">
    <source>
        <dbReference type="SMART" id="SM00849"/>
    </source>
</evidence>
<reference evidence="8 9" key="1">
    <citation type="submission" date="2018-06" db="EMBL/GenBank/DDBJ databases">
        <authorList>
            <person name="Strepis N."/>
        </authorList>
    </citation>
    <scope>NUCLEOTIDE SEQUENCE [LARGE SCALE GENOMIC DNA]</scope>
    <source>
        <strain evidence="8">LUCI</strain>
    </source>
</reference>
<evidence type="ECO:0000313" key="8">
    <source>
        <dbReference type="EMBL" id="VBB06109.1"/>
    </source>
</evidence>
<dbReference type="InterPro" id="IPR001279">
    <property type="entry name" value="Metallo-B-lactamas"/>
</dbReference>
<gene>
    <name evidence="8" type="ORF">LUCI_1324</name>
</gene>
<keyword evidence="9" id="KW-1185">Reference proteome</keyword>
<proteinExistence type="predicted"/>
<accession>A0A498R4N8</accession>
<dbReference type="PANTHER" id="PTHR30619:SF7">
    <property type="entry name" value="BETA-LACTAMASE DOMAIN PROTEIN"/>
    <property type="match status" value="1"/>
</dbReference>
<dbReference type="NCBIfam" id="TIGR00360">
    <property type="entry name" value="ComEC_N-term"/>
    <property type="match status" value="1"/>
</dbReference>
<dbReference type="InterPro" id="IPR025405">
    <property type="entry name" value="DUF4131"/>
</dbReference>
<dbReference type="OrthoDB" id="9761531at2"/>
<dbReference type="NCBIfam" id="TIGR00361">
    <property type="entry name" value="ComEC_Rec2"/>
    <property type="match status" value="1"/>
</dbReference>
<evidence type="ECO:0000313" key="9">
    <source>
        <dbReference type="Proteomes" id="UP000277811"/>
    </source>
</evidence>
<feature type="transmembrane region" description="Helical" evidence="6">
    <location>
        <begin position="413"/>
        <end position="435"/>
    </location>
</feature>
<evidence type="ECO:0000256" key="5">
    <source>
        <dbReference type="ARBA" id="ARBA00023136"/>
    </source>
</evidence>
<dbReference type="InterPro" id="IPR004797">
    <property type="entry name" value="Competence_ComEC/Rec2"/>
</dbReference>
<evidence type="ECO:0000256" key="1">
    <source>
        <dbReference type="ARBA" id="ARBA00004651"/>
    </source>
</evidence>
<dbReference type="InterPro" id="IPR035681">
    <property type="entry name" value="ComA-like_MBL"/>
</dbReference>
<feature type="domain" description="Metallo-beta-lactamase" evidence="7">
    <location>
        <begin position="541"/>
        <end position="740"/>
    </location>
</feature>
<dbReference type="InterPro" id="IPR004477">
    <property type="entry name" value="ComEC_N"/>
</dbReference>
<feature type="transmembrane region" description="Helical" evidence="6">
    <location>
        <begin position="279"/>
        <end position="298"/>
    </location>
</feature>
<feature type="transmembrane region" description="Helical" evidence="6">
    <location>
        <begin position="52"/>
        <end position="70"/>
    </location>
</feature>
<feature type="transmembrane region" description="Helical" evidence="6">
    <location>
        <begin position="29"/>
        <end position="45"/>
    </location>
</feature>
<dbReference type="InterPro" id="IPR036866">
    <property type="entry name" value="RibonucZ/Hydroxyglut_hydro"/>
</dbReference>
<dbReference type="SMART" id="SM00849">
    <property type="entry name" value="Lactamase_B"/>
    <property type="match status" value="1"/>
</dbReference>
<name>A0A498R4N8_9FIRM</name>
<protein>
    <submittedName>
        <fullName evidence="8">Metallo-beta-lactamase</fullName>
    </submittedName>
</protein>
<feature type="transmembrane region" description="Helical" evidence="6">
    <location>
        <begin position="442"/>
        <end position="463"/>
    </location>
</feature>
<dbReference type="GO" id="GO:0030420">
    <property type="term" value="P:establishment of competence for transformation"/>
    <property type="evidence" value="ECO:0007669"/>
    <property type="project" value="InterPro"/>
</dbReference>
<feature type="transmembrane region" description="Helical" evidence="6">
    <location>
        <begin position="382"/>
        <end position="401"/>
    </location>
</feature>
<dbReference type="AlphaFoldDB" id="A0A498R4N8"/>
<evidence type="ECO:0000256" key="4">
    <source>
        <dbReference type="ARBA" id="ARBA00022989"/>
    </source>
</evidence>
<keyword evidence="3 6" id="KW-0812">Transmembrane</keyword>